<feature type="transmembrane region" description="Helical" evidence="5">
    <location>
        <begin position="399"/>
        <end position="423"/>
    </location>
</feature>
<proteinExistence type="predicted"/>
<evidence type="ECO:0000256" key="5">
    <source>
        <dbReference type="SAM" id="Phobius"/>
    </source>
</evidence>
<keyword evidence="4 5" id="KW-0472">Membrane</keyword>
<feature type="transmembrane region" description="Helical" evidence="5">
    <location>
        <begin position="232"/>
        <end position="252"/>
    </location>
</feature>
<evidence type="ECO:0000313" key="8">
    <source>
        <dbReference type="Proteomes" id="UP001200034"/>
    </source>
</evidence>
<evidence type="ECO:0000256" key="3">
    <source>
        <dbReference type="ARBA" id="ARBA00022989"/>
    </source>
</evidence>
<reference evidence="7" key="1">
    <citation type="journal article" date="2021" name="Mol. Ecol. Resour.">
        <title>Phylogenomic analyses of the genus Drosophila reveals genomic signals of climate adaptation.</title>
        <authorList>
            <person name="Li F."/>
            <person name="Rane R.V."/>
            <person name="Luria V."/>
            <person name="Xiong Z."/>
            <person name="Chen J."/>
            <person name="Li Z."/>
            <person name="Catullo R.A."/>
            <person name="Griffin P.C."/>
            <person name="Schiffer M."/>
            <person name="Pearce S."/>
            <person name="Lee S.F."/>
            <person name="McElroy K."/>
            <person name="Stocker A."/>
            <person name="Shirriffs J."/>
            <person name="Cockerell F."/>
            <person name="Coppin C."/>
            <person name="Sgro C.M."/>
            <person name="Karger A."/>
            <person name="Cain J.W."/>
            <person name="Weber J.A."/>
            <person name="Santpere G."/>
            <person name="Kirschner M.W."/>
            <person name="Hoffmann A.A."/>
            <person name="Oakeshott J.G."/>
            <person name="Zhang G."/>
        </authorList>
    </citation>
    <scope>NUCLEOTIDE SEQUENCE</scope>
    <source>
        <strain evidence="7">BGI-SZ-2011g</strain>
    </source>
</reference>
<comment type="subcellular location">
    <subcellularLocation>
        <location evidence="1">Membrane</location>
        <topology evidence="1">Multi-pass membrane protein</topology>
    </subcellularLocation>
</comment>
<gene>
    <name evidence="7" type="ORF">KR093_006081</name>
</gene>
<keyword evidence="3 5" id="KW-1133">Transmembrane helix</keyword>
<evidence type="ECO:0000313" key="7">
    <source>
        <dbReference type="EMBL" id="KAH8371067.1"/>
    </source>
</evidence>
<keyword evidence="2 5" id="KW-0812">Transmembrane</keyword>
<dbReference type="GO" id="GO:0016020">
    <property type="term" value="C:membrane"/>
    <property type="evidence" value="ECO:0007669"/>
    <property type="project" value="UniProtKB-SubCell"/>
</dbReference>
<feature type="non-terminal residue" evidence="7">
    <location>
        <position position="1"/>
    </location>
</feature>
<dbReference type="EMBL" id="JAJJHW010002585">
    <property type="protein sequence ID" value="KAH8371067.1"/>
    <property type="molecule type" value="Genomic_DNA"/>
</dbReference>
<evidence type="ECO:0000256" key="2">
    <source>
        <dbReference type="ARBA" id="ARBA00022692"/>
    </source>
</evidence>
<accession>A0AAD4K000</accession>
<keyword evidence="8" id="KW-1185">Reference proteome</keyword>
<dbReference type="PANTHER" id="PTHR21041">
    <property type="entry name" value="DENDRITIC CELL-SPECIFIC TRANSMEMBRANE PROTEIN"/>
    <property type="match status" value="1"/>
</dbReference>
<dbReference type="AlphaFoldDB" id="A0AAD4K000"/>
<evidence type="ECO:0000256" key="1">
    <source>
        <dbReference type="ARBA" id="ARBA00004141"/>
    </source>
</evidence>
<evidence type="ECO:0000256" key="4">
    <source>
        <dbReference type="ARBA" id="ARBA00023136"/>
    </source>
</evidence>
<sequence length="631" mass="72455">TRNNMSNNKKANAGTFQLIIPLIIAAYLTGISLLLLWYEWQPLQRLQQLSHNWLFIVCLGMLCTTLLLSRTMRCIFVLALPSLSSSRGRALLITLAFFVAALGPTANIMANLRILMQSLSCGQQLLRRAIGQLLEVLLEPIKTMQTAMGLLLDEVRRVQRHMLQLMLRIQSYLLFFIKVYKTCSSWLRSVTELCNSRLGTPDIRCQSAAARVVVKCRESFAYFRSLCHATRLYIAVCLSTMLLDVFCGDWGIRWNFMDSIMERYHDFVAQLEHLFDASISCKHGFHFHTNASKNLSDVGEQILQDIAQTLRPFGVLQDWLDVLCWLLLLLVFINAAFFYLHFMQSRCYQNVYLTNAFYAIDQQFGPTVLPLQRLERCKYLKLSSLRLTSAECLLLAEHAFLLFISCVQLAAICLVDFSLFWLLASISYYGHQQAQLEVPAYIDLEIEAGGFVGDILRGIASAFRPLTQQSSLNTQACLPLPLAPNYRKYFEICELCLLAWLVLLTEPFVLRLRHVIMQYFHPERAHERALYLHKKILKERDSFFKLARRQARAAFLSQTSDCRSSCSNWLRGKLCWSEESSVSSQDRSYSSTRIHCDTPGCQGIYCQRCFSECCLCQRSVDCDCSDFLEMQ</sequence>
<feature type="transmembrane region" description="Helical" evidence="5">
    <location>
        <begin position="12"/>
        <end position="38"/>
    </location>
</feature>
<comment type="caution">
    <text evidence="7">The sequence shown here is derived from an EMBL/GenBank/DDBJ whole genome shotgun (WGS) entry which is preliminary data.</text>
</comment>
<organism evidence="7 8">
    <name type="scientific">Drosophila rubida</name>
    <dbReference type="NCBI Taxonomy" id="30044"/>
    <lineage>
        <taxon>Eukaryota</taxon>
        <taxon>Metazoa</taxon>
        <taxon>Ecdysozoa</taxon>
        <taxon>Arthropoda</taxon>
        <taxon>Hexapoda</taxon>
        <taxon>Insecta</taxon>
        <taxon>Pterygota</taxon>
        <taxon>Neoptera</taxon>
        <taxon>Endopterygota</taxon>
        <taxon>Diptera</taxon>
        <taxon>Brachycera</taxon>
        <taxon>Muscomorpha</taxon>
        <taxon>Ephydroidea</taxon>
        <taxon>Drosophilidae</taxon>
        <taxon>Drosophila</taxon>
    </lineage>
</organism>
<dbReference type="Pfam" id="PF07782">
    <property type="entry name" value="DC_STAMP"/>
    <property type="match status" value="1"/>
</dbReference>
<protein>
    <recommendedName>
        <fullName evidence="6">Dendritic cell-specific transmembrane protein-like domain-containing protein</fullName>
    </recommendedName>
</protein>
<name>A0AAD4K000_9MUSC</name>
<feature type="domain" description="Dendritic cell-specific transmembrane protein-like" evidence="6">
    <location>
        <begin position="348"/>
        <end position="533"/>
    </location>
</feature>
<dbReference type="Proteomes" id="UP001200034">
    <property type="component" value="Unassembled WGS sequence"/>
</dbReference>
<dbReference type="PANTHER" id="PTHR21041:SF9">
    <property type="entry name" value="DENDRITIC CELL-SPECIFIC TRANSMEMBRANE PROTEIN-LIKE DOMAIN-CONTAINING PROTEIN"/>
    <property type="match status" value="1"/>
</dbReference>
<feature type="transmembrane region" description="Helical" evidence="5">
    <location>
        <begin position="50"/>
        <end position="69"/>
    </location>
</feature>
<evidence type="ECO:0000259" key="6">
    <source>
        <dbReference type="Pfam" id="PF07782"/>
    </source>
</evidence>
<feature type="transmembrane region" description="Helical" evidence="5">
    <location>
        <begin position="90"/>
        <end position="110"/>
    </location>
</feature>
<dbReference type="InterPro" id="IPR012858">
    <property type="entry name" value="DC_STAMP-like"/>
</dbReference>
<feature type="transmembrane region" description="Helical" evidence="5">
    <location>
        <begin position="319"/>
        <end position="340"/>
    </location>
</feature>
<dbReference type="InterPro" id="IPR051856">
    <property type="entry name" value="CSR-E3_Ligase_Protein"/>
</dbReference>
<dbReference type="Pfam" id="PF26039">
    <property type="entry name" value="Dcst2"/>
    <property type="match status" value="1"/>
</dbReference>